<dbReference type="Proteomes" id="UP000054032">
    <property type="component" value="Unassembled WGS sequence"/>
</dbReference>
<dbReference type="RefSeq" id="XP_007683074.1">
    <property type="nucleotide sequence ID" value="XM_007684884.1"/>
</dbReference>
<dbReference type="GeneID" id="19125965"/>
<reference evidence="1 2" key="1">
    <citation type="journal article" date="2013" name="PLoS Genet.">
        <title>Comparative genome structure, secondary metabolite, and effector coding capacity across Cochliobolus pathogens.</title>
        <authorList>
            <person name="Condon B.J."/>
            <person name="Leng Y."/>
            <person name="Wu D."/>
            <person name="Bushley K.E."/>
            <person name="Ohm R.A."/>
            <person name="Otillar R."/>
            <person name="Martin J."/>
            <person name="Schackwitz W."/>
            <person name="Grimwood J."/>
            <person name="MohdZainudin N."/>
            <person name="Xue C."/>
            <person name="Wang R."/>
            <person name="Manning V.A."/>
            <person name="Dhillon B."/>
            <person name="Tu Z.J."/>
            <person name="Steffenson B.J."/>
            <person name="Salamov A."/>
            <person name="Sun H."/>
            <person name="Lowry S."/>
            <person name="LaButti K."/>
            <person name="Han J."/>
            <person name="Copeland A."/>
            <person name="Lindquist E."/>
            <person name="Barry K."/>
            <person name="Schmutz J."/>
            <person name="Baker S.E."/>
            <person name="Ciuffetti L.M."/>
            <person name="Grigoriev I.V."/>
            <person name="Zhong S."/>
            <person name="Turgeon B.G."/>
        </authorList>
    </citation>
    <scope>NUCLEOTIDE SEQUENCE [LARGE SCALE GENOMIC DNA]</scope>
    <source>
        <strain evidence="1 2">ATCC 44560</strain>
    </source>
</reference>
<evidence type="ECO:0000313" key="1">
    <source>
        <dbReference type="EMBL" id="EUC50438.1"/>
    </source>
</evidence>
<sequence length="76" mass="8449">MYYITCQVLVVLTRGNIVPSLRSLNESADKTTHRAHVKMPFAASNTPPLSQGTRCHHISGQNKHVRAIMSSCQLMN</sequence>
<dbReference type="HOGENOM" id="CLU_2654128_0_0_1"/>
<keyword evidence="2" id="KW-1185">Reference proteome</keyword>
<proteinExistence type="predicted"/>
<organism evidence="1 2">
    <name type="scientific">Bipolaris oryzae ATCC 44560</name>
    <dbReference type="NCBI Taxonomy" id="930090"/>
    <lineage>
        <taxon>Eukaryota</taxon>
        <taxon>Fungi</taxon>
        <taxon>Dikarya</taxon>
        <taxon>Ascomycota</taxon>
        <taxon>Pezizomycotina</taxon>
        <taxon>Dothideomycetes</taxon>
        <taxon>Pleosporomycetidae</taxon>
        <taxon>Pleosporales</taxon>
        <taxon>Pleosporineae</taxon>
        <taxon>Pleosporaceae</taxon>
        <taxon>Bipolaris</taxon>
    </lineage>
</organism>
<dbReference type="EMBL" id="KI963923">
    <property type="protein sequence ID" value="EUC50438.1"/>
    <property type="molecule type" value="Genomic_DNA"/>
</dbReference>
<protein>
    <submittedName>
        <fullName evidence="1">Uncharacterized protein</fullName>
    </submittedName>
</protein>
<accession>W6ZKB6</accession>
<dbReference type="AlphaFoldDB" id="W6ZKB6"/>
<evidence type="ECO:0000313" key="2">
    <source>
        <dbReference type="Proteomes" id="UP000054032"/>
    </source>
</evidence>
<name>W6ZKB6_COCMI</name>
<gene>
    <name evidence="1" type="ORF">COCMIDRAFT_81963</name>
</gene>
<dbReference type="KEGG" id="bor:COCMIDRAFT_81963"/>